<name>A0A0P0RI93_9BURK</name>
<dbReference type="Pfam" id="PF00106">
    <property type="entry name" value="adh_short"/>
    <property type="match status" value="1"/>
</dbReference>
<dbReference type="EMBL" id="CP012747">
    <property type="protein sequence ID" value="ALL68455.1"/>
    <property type="molecule type" value="Genomic_DNA"/>
</dbReference>
<dbReference type="Gene3D" id="3.40.50.720">
    <property type="entry name" value="NAD(P)-binding Rossmann-like Domain"/>
    <property type="match status" value="1"/>
</dbReference>
<sequence length="268" mass="27654">MEINQKRVLITGGSSGIGLALAHTLGAAGAHIAITGRRSAVLDDAIKQLAAAGILASPIVADVATEFGRKATIDGALASLGGLDVLVNNAGGVRAGRLEDTTEAEIRAMIDVDLLAPILLTQAALPKLRESDDGLVVNIASGIALIGMPFYSTYAAVKAGLSRFGEALRRELAGEGVHVMTVYPGATDTPMMQTSHAGPDLGFVREPAAAVAEATLEGIRANAFEVIRGGEARAKMIALNRDDPGALDSRFADLKSRLAEAVRDHSAL</sequence>
<evidence type="ECO:0000256" key="1">
    <source>
        <dbReference type="ARBA" id="ARBA00006484"/>
    </source>
</evidence>
<dbReference type="GO" id="GO:0016020">
    <property type="term" value="C:membrane"/>
    <property type="evidence" value="ECO:0007669"/>
    <property type="project" value="TreeGrafter"/>
</dbReference>
<evidence type="ECO:0000313" key="5">
    <source>
        <dbReference type="EMBL" id="ALL68455.1"/>
    </source>
</evidence>
<dbReference type="PRINTS" id="PR00080">
    <property type="entry name" value="SDRFAMILY"/>
</dbReference>
<evidence type="ECO:0000259" key="4">
    <source>
        <dbReference type="SMART" id="SM00822"/>
    </source>
</evidence>
<dbReference type="PRINTS" id="PR00081">
    <property type="entry name" value="GDHRDH"/>
</dbReference>
<gene>
    <name evidence="5" type="ORF">K788_0000495</name>
</gene>
<evidence type="ECO:0000313" key="6">
    <source>
        <dbReference type="Proteomes" id="UP000019146"/>
    </source>
</evidence>
<dbReference type="RefSeq" id="WP_035998183.1">
    <property type="nucleotide sequence ID" value="NZ_CP012747.1"/>
</dbReference>
<dbReference type="InterPro" id="IPR057326">
    <property type="entry name" value="KR_dom"/>
</dbReference>
<dbReference type="InterPro" id="IPR036291">
    <property type="entry name" value="NAD(P)-bd_dom_sf"/>
</dbReference>
<dbReference type="Proteomes" id="UP000019146">
    <property type="component" value="Chromosome 2"/>
</dbReference>
<dbReference type="CDD" id="cd05233">
    <property type="entry name" value="SDR_c"/>
    <property type="match status" value="1"/>
</dbReference>
<evidence type="ECO:0000256" key="2">
    <source>
        <dbReference type="ARBA" id="ARBA00023002"/>
    </source>
</evidence>
<feature type="domain" description="Ketoreductase" evidence="4">
    <location>
        <begin position="6"/>
        <end position="189"/>
    </location>
</feature>
<accession>A0A0P0RI93</accession>
<dbReference type="AlphaFoldDB" id="A0A0P0RI93"/>
<dbReference type="InterPro" id="IPR002347">
    <property type="entry name" value="SDR_fam"/>
</dbReference>
<dbReference type="KEGG" id="bcai:K788_0000495"/>
<dbReference type="GeneID" id="69972166"/>
<comment type="similarity">
    <text evidence="1 3">Belongs to the short-chain dehydrogenases/reductases (SDR) family.</text>
</comment>
<dbReference type="PANTHER" id="PTHR44196">
    <property type="entry name" value="DEHYDROGENASE/REDUCTASE SDR FAMILY MEMBER 7B"/>
    <property type="match status" value="1"/>
</dbReference>
<dbReference type="SMART" id="SM00822">
    <property type="entry name" value="PKS_KR"/>
    <property type="match status" value="1"/>
</dbReference>
<organism evidence="5 6">
    <name type="scientific">Paraburkholderia caribensis MBA4</name>
    <dbReference type="NCBI Taxonomy" id="1323664"/>
    <lineage>
        <taxon>Bacteria</taxon>
        <taxon>Pseudomonadati</taxon>
        <taxon>Pseudomonadota</taxon>
        <taxon>Betaproteobacteria</taxon>
        <taxon>Burkholderiales</taxon>
        <taxon>Burkholderiaceae</taxon>
        <taxon>Paraburkholderia</taxon>
    </lineage>
</organism>
<dbReference type="GO" id="GO:0016491">
    <property type="term" value="F:oxidoreductase activity"/>
    <property type="evidence" value="ECO:0007669"/>
    <property type="project" value="UniProtKB-KW"/>
</dbReference>
<keyword evidence="2" id="KW-0560">Oxidoreductase</keyword>
<proteinExistence type="inferred from homology"/>
<dbReference type="PANTHER" id="PTHR44196:SF1">
    <property type="entry name" value="DEHYDROGENASE_REDUCTASE SDR FAMILY MEMBER 7B"/>
    <property type="match status" value="1"/>
</dbReference>
<reference evidence="5 6" key="1">
    <citation type="journal article" date="2014" name="Genome Announc.">
        <title>Draft Genome Sequence of the Haloacid-Degrading Burkholderia caribensis Strain MBA4.</title>
        <authorList>
            <person name="Pan Y."/>
            <person name="Kong K.F."/>
            <person name="Tsang J.S."/>
        </authorList>
    </citation>
    <scope>NUCLEOTIDE SEQUENCE [LARGE SCALE GENOMIC DNA]</scope>
    <source>
        <strain evidence="5 6">MBA4</strain>
    </source>
</reference>
<protein>
    <submittedName>
        <fullName evidence="5">Short-chain dehydrogenase/reductase SDR</fullName>
    </submittedName>
</protein>
<dbReference type="SUPFAM" id="SSF51735">
    <property type="entry name" value="NAD(P)-binding Rossmann-fold domains"/>
    <property type="match status" value="1"/>
</dbReference>
<evidence type="ECO:0000256" key="3">
    <source>
        <dbReference type="RuleBase" id="RU000363"/>
    </source>
</evidence>